<dbReference type="InterPro" id="IPR036236">
    <property type="entry name" value="Znf_C2H2_sf"/>
</dbReference>
<evidence type="ECO:0000256" key="5">
    <source>
        <dbReference type="ARBA" id="ARBA00022833"/>
    </source>
</evidence>
<dbReference type="Pfam" id="PF13912">
    <property type="entry name" value="zf-C2H2_6"/>
    <property type="match status" value="1"/>
</dbReference>
<sequence>NEKERLPHECKQCGKKFLDKSRLRRHFNKHLEDIDKRLAHKCKYCDRKFSQLANKSIHERTHLANDDPQKKKYECTTCGKFLSAPHALQDHIKLVHAGNFIPKDDPRRIFECDVCGKIMSTPQSLKSHKMTHMEIEKQEKWRNIYQPPCIIQLYFSNNVYFIDKNDPKQEELKRPFKCDKCPGRFACKSNFTVRLAIHHNQEEKRPFQCEKCDKRFPDRSSLARHELLVHIDENDPQQAELKRPFNCDKCGQKFMTKQQAKMH</sequence>
<keyword evidence="4 10" id="KW-0863">Zinc-finger</keyword>
<comment type="caution">
    <text evidence="12">The sequence shown here is derived from an EMBL/GenBank/DDBJ whole genome shotgun (WGS) entry which is preliminary data.</text>
</comment>
<dbReference type="GO" id="GO:0008270">
    <property type="term" value="F:zinc ion binding"/>
    <property type="evidence" value="ECO:0007669"/>
    <property type="project" value="UniProtKB-KW"/>
</dbReference>
<evidence type="ECO:0000313" key="13">
    <source>
        <dbReference type="Proteomes" id="UP001328107"/>
    </source>
</evidence>
<feature type="domain" description="C2H2-type" evidence="11">
    <location>
        <begin position="207"/>
        <end position="235"/>
    </location>
</feature>
<feature type="domain" description="C2H2-type" evidence="11">
    <location>
        <begin position="245"/>
        <end position="263"/>
    </location>
</feature>
<dbReference type="SMART" id="SM00355">
    <property type="entry name" value="ZnF_C2H2"/>
    <property type="match status" value="6"/>
</dbReference>
<feature type="domain" description="C2H2-type" evidence="11">
    <location>
        <begin position="73"/>
        <end position="101"/>
    </location>
</feature>
<dbReference type="GO" id="GO:0000122">
    <property type="term" value="P:negative regulation of transcription by RNA polymerase II"/>
    <property type="evidence" value="ECO:0007669"/>
    <property type="project" value="UniProtKB-ARBA"/>
</dbReference>
<organism evidence="12 13">
    <name type="scientific">Pristionchus mayeri</name>
    <dbReference type="NCBI Taxonomy" id="1317129"/>
    <lineage>
        <taxon>Eukaryota</taxon>
        <taxon>Metazoa</taxon>
        <taxon>Ecdysozoa</taxon>
        <taxon>Nematoda</taxon>
        <taxon>Chromadorea</taxon>
        <taxon>Rhabditida</taxon>
        <taxon>Rhabditina</taxon>
        <taxon>Diplogasteromorpha</taxon>
        <taxon>Diplogasteroidea</taxon>
        <taxon>Neodiplogasteridae</taxon>
        <taxon>Pristionchus</taxon>
    </lineage>
</organism>
<protein>
    <recommendedName>
        <fullName evidence="11">C2H2-type domain-containing protein</fullName>
    </recommendedName>
</protein>
<dbReference type="GO" id="GO:0005634">
    <property type="term" value="C:nucleus"/>
    <property type="evidence" value="ECO:0007669"/>
    <property type="project" value="UniProtKB-SubCell"/>
</dbReference>
<feature type="non-terminal residue" evidence="12">
    <location>
        <position position="1"/>
    </location>
</feature>
<dbReference type="EMBL" id="BTRK01000002">
    <property type="protein sequence ID" value="GMR38760.1"/>
    <property type="molecule type" value="Genomic_DNA"/>
</dbReference>
<keyword evidence="13" id="KW-1185">Reference proteome</keyword>
<dbReference type="Gene3D" id="3.30.160.60">
    <property type="entry name" value="Classic Zinc Finger"/>
    <property type="match status" value="4"/>
</dbReference>
<evidence type="ECO:0000256" key="2">
    <source>
        <dbReference type="ARBA" id="ARBA00022723"/>
    </source>
</evidence>
<comment type="subcellular location">
    <subcellularLocation>
        <location evidence="1">Nucleus</location>
    </subcellularLocation>
</comment>
<feature type="domain" description="C2H2-type" evidence="11">
    <location>
        <begin position="8"/>
        <end position="35"/>
    </location>
</feature>
<keyword evidence="3" id="KW-0677">Repeat</keyword>
<reference evidence="13" key="1">
    <citation type="submission" date="2022-10" db="EMBL/GenBank/DDBJ databases">
        <title>Genome assembly of Pristionchus species.</title>
        <authorList>
            <person name="Yoshida K."/>
            <person name="Sommer R.J."/>
        </authorList>
    </citation>
    <scope>NUCLEOTIDE SEQUENCE [LARGE SCALE GENOMIC DNA]</scope>
    <source>
        <strain evidence="13">RS5460</strain>
    </source>
</reference>
<dbReference type="PANTHER" id="PTHR23226">
    <property type="entry name" value="ZINC FINGER AND SCAN DOMAIN-CONTAINING"/>
    <property type="match status" value="1"/>
</dbReference>
<evidence type="ECO:0000256" key="6">
    <source>
        <dbReference type="ARBA" id="ARBA00023015"/>
    </source>
</evidence>
<proteinExistence type="predicted"/>
<evidence type="ECO:0000256" key="3">
    <source>
        <dbReference type="ARBA" id="ARBA00022737"/>
    </source>
</evidence>
<dbReference type="Pfam" id="PF00096">
    <property type="entry name" value="zf-C2H2"/>
    <property type="match status" value="2"/>
</dbReference>
<keyword evidence="8" id="KW-0804">Transcription</keyword>
<feature type="non-terminal residue" evidence="12">
    <location>
        <position position="263"/>
    </location>
</feature>
<dbReference type="PROSITE" id="PS00028">
    <property type="entry name" value="ZINC_FINGER_C2H2_1"/>
    <property type="match status" value="5"/>
</dbReference>
<dbReference type="GO" id="GO:0000978">
    <property type="term" value="F:RNA polymerase II cis-regulatory region sequence-specific DNA binding"/>
    <property type="evidence" value="ECO:0007669"/>
    <property type="project" value="TreeGrafter"/>
</dbReference>
<evidence type="ECO:0000256" key="9">
    <source>
        <dbReference type="ARBA" id="ARBA00023242"/>
    </source>
</evidence>
<name>A0AAN4ZKN1_9BILA</name>
<dbReference type="AlphaFoldDB" id="A0AAN4ZKN1"/>
<keyword evidence="6" id="KW-0805">Transcription regulation</keyword>
<feature type="domain" description="C2H2-type" evidence="11">
    <location>
        <begin position="40"/>
        <end position="67"/>
    </location>
</feature>
<dbReference type="GO" id="GO:0000981">
    <property type="term" value="F:DNA-binding transcription factor activity, RNA polymerase II-specific"/>
    <property type="evidence" value="ECO:0007669"/>
    <property type="project" value="TreeGrafter"/>
</dbReference>
<keyword evidence="5" id="KW-0862">Zinc</keyword>
<evidence type="ECO:0000256" key="10">
    <source>
        <dbReference type="PROSITE-ProRule" id="PRU00042"/>
    </source>
</evidence>
<gene>
    <name evidence="12" type="ORF">PMAYCL1PPCAC_08956</name>
</gene>
<evidence type="ECO:0000259" key="11">
    <source>
        <dbReference type="PROSITE" id="PS50157"/>
    </source>
</evidence>
<dbReference type="InterPro" id="IPR013087">
    <property type="entry name" value="Znf_C2H2_type"/>
</dbReference>
<keyword evidence="2" id="KW-0479">Metal-binding</keyword>
<evidence type="ECO:0000256" key="4">
    <source>
        <dbReference type="ARBA" id="ARBA00022771"/>
    </source>
</evidence>
<evidence type="ECO:0000256" key="1">
    <source>
        <dbReference type="ARBA" id="ARBA00004123"/>
    </source>
</evidence>
<feature type="domain" description="C2H2-type" evidence="11">
    <location>
        <begin position="110"/>
        <end position="137"/>
    </location>
</feature>
<accession>A0AAN4ZKN1</accession>
<evidence type="ECO:0000313" key="12">
    <source>
        <dbReference type="EMBL" id="GMR38760.1"/>
    </source>
</evidence>
<keyword evidence="9" id="KW-0539">Nucleus</keyword>
<evidence type="ECO:0000256" key="8">
    <source>
        <dbReference type="ARBA" id="ARBA00023163"/>
    </source>
</evidence>
<dbReference type="FunFam" id="3.30.160.60:FF:000446">
    <property type="entry name" value="Zinc finger protein"/>
    <property type="match status" value="1"/>
</dbReference>
<dbReference type="FunFam" id="3.30.160.60:FF:000325">
    <property type="entry name" value="ZFP90 zinc finger protein"/>
    <property type="match status" value="1"/>
</dbReference>
<evidence type="ECO:0000256" key="7">
    <source>
        <dbReference type="ARBA" id="ARBA00023125"/>
    </source>
</evidence>
<dbReference type="SUPFAM" id="SSF57667">
    <property type="entry name" value="beta-beta-alpha zinc fingers"/>
    <property type="match status" value="3"/>
</dbReference>
<dbReference type="Proteomes" id="UP001328107">
    <property type="component" value="Unassembled WGS sequence"/>
</dbReference>
<dbReference type="PROSITE" id="PS50157">
    <property type="entry name" value="ZINC_FINGER_C2H2_2"/>
    <property type="match status" value="6"/>
</dbReference>
<dbReference type="PANTHER" id="PTHR23226:SF416">
    <property type="entry name" value="FI01424P"/>
    <property type="match status" value="1"/>
</dbReference>
<keyword evidence="7" id="KW-0238">DNA-binding</keyword>